<dbReference type="EMBL" id="KB445792">
    <property type="protein sequence ID" value="EMD40899.1"/>
    <property type="molecule type" value="Genomic_DNA"/>
</dbReference>
<dbReference type="PANTHER" id="PTHR12794">
    <property type="entry name" value="GEMIN2"/>
    <property type="match status" value="1"/>
</dbReference>
<dbReference type="AlphaFoldDB" id="M2PVU9"/>
<dbReference type="OrthoDB" id="428895at2759"/>
<dbReference type="HOGENOM" id="CLU_061593_0_0_1"/>
<dbReference type="InterPro" id="IPR035426">
    <property type="entry name" value="Gemin2/Brr1"/>
</dbReference>
<keyword evidence="4" id="KW-1185">Reference proteome</keyword>
<dbReference type="Proteomes" id="UP000016930">
    <property type="component" value="Unassembled WGS sequence"/>
</dbReference>
<name>M2PVU9_CERS8</name>
<dbReference type="GO" id="GO:0000387">
    <property type="term" value="P:spliceosomal snRNP assembly"/>
    <property type="evidence" value="ECO:0007669"/>
    <property type="project" value="InterPro"/>
</dbReference>
<dbReference type="Gene3D" id="1.20.58.1070">
    <property type="match status" value="1"/>
</dbReference>
<dbReference type="Pfam" id="PF04938">
    <property type="entry name" value="SIP1"/>
    <property type="match status" value="1"/>
</dbReference>
<evidence type="ECO:0000313" key="4">
    <source>
        <dbReference type="Proteomes" id="UP000016930"/>
    </source>
</evidence>
<comment type="similarity">
    <text evidence="1">Belongs to the gemin-2 family.</text>
</comment>
<protein>
    <submittedName>
        <fullName evidence="3">Uncharacterized protein</fullName>
    </submittedName>
</protein>
<dbReference type="PANTHER" id="PTHR12794:SF0">
    <property type="entry name" value="GEM-ASSOCIATED PROTEIN 2"/>
    <property type="match status" value="1"/>
</dbReference>
<feature type="region of interest" description="Disordered" evidence="2">
    <location>
        <begin position="1"/>
        <end position="23"/>
    </location>
</feature>
<proteinExistence type="inferred from homology"/>
<dbReference type="GO" id="GO:0032797">
    <property type="term" value="C:SMN complex"/>
    <property type="evidence" value="ECO:0007669"/>
    <property type="project" value="TreeGrafter"/>
</dbReference>
<organism evidence="3 4">
    <name type="scientific">Ceriporiopsis subvermispora (strain B)</name>
    <name type="common">White-rot fungus</name>
    <name type="synonym">Gelatoporia subvermispora</name>
    <dbReference type="NCBI Taxonomy" id="914234"/>
    <lineage>
        <taxon>Eukaryota</taxon>
        <taxon>Fungi</taxon>
        <taxon>Dikarya</taxon>
        <taxon>Basidiomycota</taxon>
        <taxon>Agaricomycotina</taxon>
        <taxon>Agaricomycetes</taxon>
        <taxon>Polyporales</taxon>
        <taxon>Gelatoporiaceae</taxon>
        <taxon>Gelatoporia</taxon>
    </lineage>
</organism>
<sequence length="380" mass="43361">MAPKRKVSELDGSDDDEPSLGRQVLPVANLPADFNGEPLDGMQYLFMVRRDARTLPHVIRVANPYELQYEPIVAVAEASMSQSNQSFLPSEEWRDKFLKRFRNFRKNAVQPTLDVQRPCQRGKVLPDKREREYWWAFLAGRPHAEWDPPKKPRPNKLDKWQKQAQYSRGMRSFSPEQSVASLDYDEQPESERHEETWQLNGDGEVELATTATAQSLPTPGDIPAYQETQIASVNAGPAGESEVDFAKPKPREPTPFLMQNIDHRYALHLLMYFTYWMNIQLESRGLPFTQLTLTHARWIFALLAHVDDYLSGDEMSLLRSLARACMSLLKDCSCTPKHEGDSVASDGPMDTASCWMIITAVIGVWGQRDLWMDAEAMLTQ</sequence>
<dbReference type="GO" id="GO:0005634">
    <property type="term" value="C:nucleus"/>
    <property type="evidence" value="ECO:0007669"/>
    <property type="project" value="TreeGrafter"/>
</dbReference>
<evidence type="ECO:0000256" key="2">
    <source>
        <dbReference type="SAM" id="MobiDB-lite"/>
    </source>
</evidence>
<feature type="compositionally biased region" description="Basic and acidic residues" evidence="2">
    <location>
        <begin position="145"/>
        <end position="161"/>
    </location>
</feature>
<evidence type="ECO:0000313" key="3">
    <source>
        <dbReference type="EMBL" id="EMD40899.1"/>
    </source>
</evidence>
<gene>
    <name evidence="3" type="ORF">CERSUDRAFT_149434</name>
</gene>
<feature type="region of interest" description="Disordered" evidence="2">
    <location>
        <begin position="145"/>
        <end position="197"/>
    </location>
</feature>
<accession>M2PVU9</accession>
<evidence type="ECO:0000256" key="1">
    <source>
        <dbReference type="ARBA" id="ARBA00025758"/>
    </source>
</evidence>
<reference evidence="3 4" key="1">
    <citation type="journal article" date="2012" name="Proc. Natl. Acad. Sci. U.S.A.">
        <title>Comparative genomics of Ceriporiopsis subvermispora and Phanerochaete chrysosporium provide insight into selective ligninolysis.</title>
        <authorList>
            <person name="Fernandez-Fueyo E."/>
            <person name="Ruiz-Duenas F.J."/>
            <person name="Ferreira P."/>
            <person name="Floudas D."/>
            <person name="Hibbett D.S."/>
            <person name="Canessa P."/>
            <person name="Larrondo L.F."/>
            <person name="James T.Y."/>
            <person name="Seelenfreund D."/>
            <person name="Lobos S."/>
            <person name="Polanco R."/>
            <person name="Tello M."/>
            <person name="Honda Y."/>
            <person name="Watanabe T."/>
            <person name="Watanabe T."/>
            <person name="Ryu J.S."/>
            <person name="Kubicek C.P."/>
            <person name="Schmoll M."/>
            <person name="Gaskell J."/>
            <person name="Hammel K.E."/>
            <person name="St John F.J."/>
            <person name="Vanden Wymelenberg A."/>
            <person name="Sabat G."/>
            <person name="Splinter BonDurant S."/>
            <person name="Syed K."/>
            <person name="Yadav J.S."/>
            <person name="Doddapaneni H."/>
            <person name="Subramanian V."/>
            <person name="Lavin J.L."/>
            <person name="Oguiza J.A."/>
            <person name="Perez G."/>
            <person name="Pisabarro A.G."/>
            <person name="Ramirez L."/>
            <person name="Santoyo F."/>
            <person name="Master E."/>
            <person name="Coutinho P.M."/>
            <person name="Henrissat B."/>
            <person name="Lombard V."/>
            <person name="Magnuson J.K."/>
            <person name="Kuees U."/>
            <person name="Hori C."/>
            <person name="Igarashi K."/>
            <person name="Samejima M."/>
            <person name="Held B.W."/>
            <person name="Barry K.W."/>
            <person name="LaButti K.M."/>
            <person name="Lapidus A."/>
            <person name="Lindquist E.A."/>
            <person name="Lucas S.M."/>
            <person name="Riley R."/>
            <person name="Salamov A.A."/>
            <person name="Hoffmeister D."/>
            <person name="Schwenk D."/>
            <person name="Hadar Y."/>
            <person name="Yarden O."/>
            <person name="de Vries R.P."/>
            <person name="Wiebenga A."/>
            <person name="Stenlid J."/>
            <person name="Eastwood D."/>
            <person name="Grigoriev I.V."/>
            <person name="Berka R.M."/>
            <person name="Blanchette R.A."/>
            <person name="Kersten P."/>
            <person name="Martinez A.T."/>
            <person name="Vicuna R."/>
            <person name="Cullen D."/>
        </authorList>
    </citation>
    <scope>NUCLEOTIDE SEQUENCE [LARGE SCALE GENOMIC DNA]</scope>
    <source>
        <strain evidence="3 4">B</strain>
    </source>
</reference>